<gene>
    <name evidence="1" type="ORF">PGLA2088_LOCUS46116</name>
</gene>
<dbReference type="EMBL" id="CAJNNW010036049">
    <property type="protein sequence ID" value="CAE8731702.1"/>
    <property type="molecule type" value="Genomic_DNA"/>
</dbReference>
<reference evidence="1" key="1">
    <citation type="submission" date="2021-02" db="EMBL/GenBank/DDBJ databases">
        <authorList>
            <person name="Dougan E. K."/>
            <person name="Rhodes N."/>
            <person name="Thang M."/>
            <person name="Chan C."/>
        </authorList>
    </citation>
    <scope>NUCLEOTIDE SEQUENCE</scope>
</reference>
<protein>
    <submittedName>
        <fullName evidence="1">Uncharacterized protein</fullName>
    </submittedName>
</protein>
<evidence type="ECO:0000313" key="2">
    <source>
        <dbReference type="Proteomes" id="UP000626109"/>
    </source>
</evidence>
<comment type="caution">
    <text evidence="1">The sequence shown here is derived from an EMBL/GenBank/DDBJ whole genome shotgun (WGS) entry which is preliminary data.</text>
</comment>
<proteinExistence type="predicted"/>
<accession>A0A813LLR5</accession>
<dbReference type="AlphaFoldDB" id="A0A813LLR5"/>
<dbReference type="Proteomes" id="UP000626109">
    <property type="component" value="Unassembled WGS sequence"/>
</dbReference>
<evidence type="ECO:0000313" key="1">
    <source>
        <dbReference type="EMBL" id="CAE8731702.1"/>
    </source>
</evidence>
<sequence>MAVDTDASSQSRIVVARLLIDRGLEAAAWWLPAGGQALGHPQLRLRCVVSLLQAVLSLLLACQVLWGAEVVPQALPQAACMFVAAATLLGQWRTDQAWYFAARALTCWALTMVSISLAACGRKIMPWEPCNSTGWQDIRQPFRVLHLCEAVRTLLEGLSLSLQYSFPGQGVTDLRGHEQLFYRGYIRPIGVLIQLVRGLLKIFILEGTQFQRSSLEIALNFARCPLIAIGSCSLFQQWRSSGTGIPSEPPAEELPGLGGRSLDPLPELEGRSLGPLRVVQVLREYKLTVLRYHLVNQTGSSQTGRSEGTTTTRIILPLLTTK</sequence>
<organism evidence="1 2">
    <name type="scientific">Polarella glacialis</name>
    <name type="common">Dinoflagellate</name>
    <dbReference type="NCBI Taxonomy" id="89957"/>
    <lineage>
        <taxon>Eukaryota</taxon>
        <taxon>Sar</taxon>
        <taxon>Alveolata</taxon>
        <taxon>Dinophyceae</taxon>
        <taxon>Suessiales</taxon>
        <taxon>Suessiaceae</taxon>
        <taxon>Polarella</taxon>
    </lineage>
</organism>
<name>A0A813LLR5_POLGL</name>